<comment type="caution">
    <text evidence="2">The sequence shown here is derived from an EMBL/GenBank/DDBJ whole genome shotgun (WGS) entry which is preliminary data.</text>
</comment>
<dbReference type="RefSeq" id="WP_377120102.1">
    <property type="nucleotide sequence ID" value="NZ_JBHRSD010000001.1"/>
</dbReference>
<dbReference type="EMBL" id="JBHRSD010000001">
    <property type="protein sequence ID" value="MFC3031156.1"/>
    <property type="molecule type" value="Genomic_DNA"/>
</dbReference>
<keyword evidence="3" id="KW-1185">Reference proteome</keyword>
<evidence type="ECO:0000256" key="1">
    <source>
        <dbReference type="SAM" id="Phobius"/>
    </source>
</evidence>
<accession>A0ABV7CEY5</accession>
<sequence length="178" mass="20229">MTDKYRVMFVGLDKGIEQEVAITRVATKLAIPEAKASTFFANKALFAPADKEKALKQVKLFASMGIQAKLQLLNDANSQTTKNDRDERLFEALDYITSSLIRLEERLDDIEQKLANNKPADPEIEEEDWQDESYLEELDFEPTPVKRSPMMLYSLVTAAVLLIVLLVLTLVYPDLLNF</sequence>
<dbReference type="Proteomes" id="UP001595453">
    <property type="component" value="Unassembled WGS sequence"/>
</dbReference>
<reference evidence="3" key="1">
    <citation type="journal article" date="2019" name="Int. J. Syst. Evol. Microbiol.">
        <title>The Global Catalogue of Microorganisms (GCM) 10K type strain sequencing project: providing services to taxonomists for standard genome sequencing and annotation.</title>
        <authorList>
            <consortium name="The Broad Institute Genomics Platform"/>
            <consortium name="The Broad Institute Genome Sequencing Center for Infectious Disease"/>
            <person name="Wu L."/>
            <person name="Ma J."/>
        </authorList>
    </citation>
    <scope>NUCLEOTIDE SEQUENCE [LARGE SCALE GENOMIC DNA]</scope>
    <source>
        <strain evidence="3">KCTC 42730</strain>
    </source>
</reference>
<organism evidence="2 3">
    <name type="scientific">Pseudoalteromonas fenneropenaei</name>
    <dbReference type="NCBI Taxonomy" id="1737459"/>
    <lineage>
        <taxon>Bacteria</taxon>
        <taxon>Pseudomonadati</taxon>
        <taxon>Pseudomonadota</taxon>
        <taxon>Gammaproteobacteria</taxon>
        <taxon>Alteromonadales</taxon>
        <taxon>Pseudoalteromonadaceae</taxon>
        <taxon>Pseudoalteromonas</taxon>
    </lineage>
</organism>
<keyword evidence="1" id="KW-1133">Transmembrane helix</keyword>
<proteinExistence type="predicted"/>
<keyword evidence="1" id="KW-0472">Membrane</keyword>
<evidence type="ECO:0000313" key="3">
    <source>
        <dbReference type="Proteomes" id="UP001595453"/>
    </source>
</evidence>
<feature type="transmembrane region" description="Helical" evidence="1">
    <location>
        <begin position="152"/>
        <end position="172"/>
    </location>
</feature>
<gene>
    <name evidence="2" type="ORF">ACFOEE_01280</name>
</gene>
<protein>
    <submittedName>
        <fullName evidence="2">Uncharacterized protein</fullName>
    </submittedName>
</protein>
<keyword evidence="1" id="KW-0812">Transmembrane</keyword>
<evidence type="ECO:0000313" key="2">
    <source>
        <dbReference type="EMBL" id="MFC3031156.1"/>
    </source>
</evidence>
<name>A0ABV7CEY5_9GAMM</name>